<dbReference type="PANTHER" id="PTHR16222:SF24">
    <property type="entry name" value="ADP-RIBOSYLHYDROLASE ARH3"/>
    <property type="match status" value="1"/>
</dbReference>
<feature type="binding site" evidence="3">
    <location>
        <position position="56"/>
    </location>
    <ligand>
        <name>Mg(2+)</name>
        <dbReference type="ChEBI" id="CHEBI:18420"/>
        <label>1</label>
    </ligand>
</feature>
<dbReference type="InterPro" id="IPR036705">
    <property type="entry name" value="Ribosyl_crysJ1_sf"/>
</dbReference>
<dbReference type="Proteomes" id="UP000823588">
    <property type="component" value="Unassembled WGS sequence"/>
</dbReference>
<feature type="binding site" evidence="3">
    <location>
        <position position="256"/>
    </location>
    <ligand>
        <name>Mg(2+)</name>
        <dbReference type="ChEBI" id="CHEBI:18420"/>
        <label>1</label>
    </ligand>
</feature>
<evidence type="ECO:0000256" key="3">
    <source>
        <dbReference type="PIRSR" id="PIRSR605502-1"/>
    </source>
</evidence>
<comment type="similarity">
    <text evidence="1">Belongs to the ADP-ribosylglycohydrolase family.</text>
</comment>
<keyword evidence="3" id="KW-0460">Magnesium</keyword>
<name>A0A8T4GKL2_9EURY</name>
<comment type="cofactor">
    <cofactor evidence="3">
        <name>Mg(2+)</name>
        <dbReference type="ChEBI" id="CHEBI:18420"/>
    </cofactor>
    <text evidence="3">Binds 2 magnesium ions per subunit.</text>
</comment>
<evidence type="ECO:0000313" key="4">
    <source>
        <dbReference type="EMBL" id="MBP1923572.1"/>
    </source>
</evidence>
<dbReference type="GO" id="GO:0047407">
    <property type="term" value="F:ADP-ribosyl-[dinitrogen reductase] hydrolase activity"/>
    <property type="evidence" value="ECO:0007669"/>
    <property type="project" value="UniProtKB-EC"/>
</dbReference>
<organism evidence="4 5">
    <name type="scientific">Halorubrum alkaliphilum</name>
    <dbReference type="NCBI Taxonomy" id="261290"/>
    <lineage>
        <taxon>Archaea</taxon>
        <taxon>Methanobacteriati</taxon>
        <taxon>Methanobacteriota</taxon>
        <taxon>Stenosarchaea group</taxon>
        <taxon>Halobacteria</taxon>
        <taxon>Halobacteriales</taxon>
        <taxon>Haloferacaceae</taxon>
        <taxon>Halorubrum</taxon>
    </lineage>
</organism>
<dbReference type="RefSeq" id="WP_209486534.1">
    <property type="nucleotide sequence ID" value="NZ_JAGGKQ010000024.1"/>
</dbReference>
<feature type="binding site" evidence="3">
    <location>
        <position position="258"/>
    </location>
    <ligand>
        <name>Mg(2+)</name>
        <dbReference type="ChEBI" id="CHEBI:18420"/>
        <label>1</label>
    </ligand>
</feature>
<keyword evidence="5" id="KW-1185">Reference proteome</keyword>
<reference evidence="4" key="1">
    <citation type="submission" date="2021-03" db="EMBL/GenBank/DDBJ databases">
        <title>Genomic Encyclopedia of Type Strains, Phase IV (KMG-IV): sequencing the most valuable type-strain genomes for metagenomic binning, comparative biology and taxonomic classification.</title>
        <authorList>
            <person name="Goeker M."/>
        </authorList>
    </citation>
    <scope>NUCLEOTIDE SEQUENCE</scope>
    <source>
        <strain evidence="4">DSM 23564</strain>
    </source>
</reference>
<feature type="binding site" evidence="3">
    <location>
        <position position="55"/>
    </location>
    <ligand>
        <name>Mg(2+)</name>
        <dbReference type="ChEBI" id="CHEBI:18420"/>
        <label>1</label>
    </ligand>
</feature>
<keyword evidence="4" id="KW-0326">Glycosidase</keyword>
<dbReference type="EC" id="3.2.2.24" evidence="4"/>
<evidence type="ECO:0000313" key="5">
    <source>
        <dbReference type="Proteomes" id="UP000823588"/>
    </source>
</evidence>
<evidence type="ECO:0000256" key="1">
    <source>
        <dbReference type="ARBA" id="ARBA00010702"/>
    </source>
</evidence>
<keyword evidence="2 4" id="KW-0378">Hydrolase</keyword>
<dbReference type="EMBL" id="JAGGKQ010000024">
    <property type="protein sequence ID" value="MBP1923572.1"/>
    <property type="molecule type" value="Genomic_DNA"/>
</dbReference>
<dbReference type="OrthoDB" id="114878at2157"/>
<feature type="binding site" evidence="3">
    <location>
        <position position="57"/>
    </location>
    <ligand>
        <name>Mg(2+)</name>
        <dbReference type="ChEBI" id="CHEBI:18420"/>
        <label>1</label>
    </ligand>
</feature>
<dbReference type="Gene3D" id="1.10.4080.10">
    <property type="entry name" value="ADP-ribosylation/Crystallin J1"/>
    <property type="match status" value="1"/>
</dbReference>
<dbReference type="AlphaFoldDB" id="A0A8T4GKL2"/>
<accession>A0A8T4GKL2</accession>
<dbReference type="SUPFAM" id="SSF101478">
    <property type="entry name" value="ADP-ribosylglycohydrolase"/>
    <property type="match status" value="1"/>
</dbReference>
<proteinExistence type="inferred from homology"/>
<feature type="binding site" evidence="3">
    <location>
        <position position="259"/>
    </location>
    <ligand>
        <name>Mg(2+)</name>
        <dbReference type="ChEBI" id="CHEBI:18420"/>
        <label>1</label>
    </ligand>
</feature>
<dbReference type="Pfam" id="PF03747">
    <property type="entry name" value="ADP_ribosyl_GH"/>
    <property type="match status" value="1"/>
</dbReference>
<dbReference type="PANTHER" id="PTHR16222">
    <property type="entry name" value="ADP-RIBOSYLGLYCOHYDROLASE"/>
    <property type="match status" value="1"/>
</dbReference>
<dbReference type="InterPro" id="IPR050792">
    <property type="entry name" value="ADP-ribosylglycohydrolase"/>
</dbReference>
<dbReference type="InterPro" id="IPR005502">
    <property type="entry name" value="Ribosyl_crysJ1"/>
</dbReference>
<keyword evidence="3" id="KW-0479">Metal-binding</keyword>
<gene>
    <name evidence="4" type="ORF">J2751_002615</name>
</gene>
<sequence length="302" mass="32444">MNPDRVRGVMLGLACGDALGRPVEFQSESDIQREHGELNEMIGHGTWNQPAGTITDDTEQALCIARSLAEQQEFDPADIAERFVAWYDSGPFDIGGMTRRSLSRLQRGDSWDEAGQQVWESSPEGQNAGNGSVMRCPPLAIPYTTDWDRLTEVSRQSSQITHADPRCTEGCAILNLTIAGLLEDAATPLQDALDYVSSDAPEEFVTALEPLARGDSPGTLEMSGYVVHSLQTALHDGLVADSAEEAIVTAVNRGGDTDTIGAIAGAVAGARFGASQLPDRWVSAVREAEEIEELTDRLVVGM</sequence>
<comment type="caution">
    <text evidence="4">The sequence shown here is derived from an EMBL/GenBank/DDBJ whole genome shotgun (WGS) entry which is preliminary data.</text>
</comment>
<dbReference type="GO" id="GO:0046872">
    <property type="term" value="F:metal ion binding"/>
    <property type="evidence" value="ECO:0007669"/>
    <property type="project" value="UniProtKB-KW"/>
</dbReference>
<protein>
    <submittedName>
        <fullName evidence="4">ADP-ribosyl-[dinitrogen reductase] hydrolase</fullName>
        <ecNumber evidence="4">3.2.2.24</ecNumber>
    </submittedName>
</protein>
<evidence type="ECO:0000256" key="2">
    <source>
        <dbReference type="ARBA" id="ARBA00022801"/>
    </source>
</evidence>